<accession>A0AA86M7R7</accession>
<proteinExistence type="predicted"/>
<dbReference type="EMBL" id="LC779065">
    <property type="protein sequence ID" value="BES79947.1"/>
    <property type="molecule type" value="Genomic_DNA"/>
</dbReference>
<protein>
    <submittedName>
        <fullName evidence="1">Uncharacterized protein</fullName>
    </submittedName>
</protein>
<sequence>MKVKTVPLSVKDDVETYTKLNEIYDKVIPIGVGYKKYLEKTKPSLRDYCLVINTHDEVNIHYVIDGVLNPENSTVIKDFSIEYCINGAESVNISKLLDVQLNVIFNSIDNSGINSEKIIILENSTDLINYFNKTDKFILTDPLWKYHENRMLKEMVDPEDKIETEQE</sequence>
<organism evidence="1 2">
    <name type="scientific">Yersinia phage vB_Yru_GN1</name>
    <dbReference type="NCBI Taxonomy" id="3074381"/>
    <lineage>
        <taxon>Viruses</taxon>
        <taxon>Duplodnaviria</taxon>
        <taxon>Heunggongvirae</taxon>
        <taxon>Uroviricota</taxon>
        <taxon>Caudoviricetes</taxon>
        <taxon>Caudoviricetes incertae sedis</taxon>
        <taxon>Sepahanvirus</taxon>
        <taxon>Sepahanvirus vB-Yru-GN1</taxon>
    </lineage>
</organism>
<name>A0AA86M7R7_9CAUD</name>
<evidence type="ECO:0000313" key="1">
    <source>
        <dbReference type="EMBL" id="BES79947.1"/>
    </source>
</evidence>
<reference evidence="1 2" key="1">
    <citation type="submission" date="2023-09" db="EMBL/GenBank/DDBJ databases">
        <title>Analysis of phage genome (vB_Yru_GN1) of the bacterium (Yersinia ruckeri).</title>
        <authorList>
            <person name="Ganjoor M.S."/>
            <person name="Bouzari M."/>
            <person name="Soleimani-Delfan A."/>
        </authorList>
    </citation>
    <scope>NUCLEOTIDE SEQUENCE [LARGE SCALE GENOMIC DNA]</scope>
    <source>
        <strain evidence="2">vB_Yru_GN1</strain>
    </source>
</reference>
<dbReference type="Proteomes" id="UP001304813">
    <property type="component" value="Segment"/>
</dbReference>
<evidence type="ECO:0000313" key="2">
    <source>
        <dbReference type="Proteomes" id="UP001304813"/>
    </source>
</evidence>
<keyword evidence="2" id="KW-1185">Reference proteome</keyword>